<evidence type="ECO:0000313" key="1">
    <source>
        <dbReference type="EMBL" id="GIY22970.1"/>
    </source>
</evidence>
<evidence type="ECO:0000313" key="2">
    <source>
        <dbReference type="Proteomes" id="UP001054945"/>
    </source>
</evidence>
<name>A0AAV4RRP9_CAEEX</name>
<sequence length="162" mass="19272">MSRDKDECTPCPQRYGSVLANIPAFILPHTPDPRTGCRLKTLDTQRRVGGRWEKVERILFEDDRKEDFFIILRHFFTVFLSLKKNVSIKSSPPGTLKTQLLFLLKDLWQCFWSEMEPVVTWQQTKALTLRDCEKFFPKHHDFGVYNSEREREFNFEAKRKSL</sequence>
<comment type="caution">
    <text evidence="1">The sequence shown here is derived from an EMBL/GenBank/DDBJ whole genome shotgun (WGS) entry which is preliminary data.</text>
</comment>
<reference evidence="1 2" key="1">
    <citation type="submission" date="2021-06" db="EMBL/GenBank/DDBJ databases">
        <title>Caerostris extrusa draft genome.</title>
        <authorList>
            <person name="Kono N."/>
            <person name="Arakawa K."/>
        </authorList>
    </citation>
    <scope>NUCLEOTIDE SEQUENCE [LARGE SCALE GENOMIC DNA]</scope>
</reference>
<gene>
    <name evidence="1" type="ORF">CEXT_16581</name>
</gene>
<organism evidence="1 2">
    <name type="scientific">Caerostris extrusa</name>
    <name type="common">Bark spider</name>
    <name type="synonym">Caerostris bankana</name>
    <dbReference type="NCBI Taxonomy" id="172846"/>
    <lineage>
        <taxon>Eukaryota</taxon>
        <taxon>Metazoa</taxon>
        <taxon>Ecdysozoa</taxon>
        <taxon>Arthropoda</taxon>
        <taxon>Chelicerata</taxon>
        <taxon>Arachnida</taxon>
        <taxon>Araneae</taxon>
        <taxon>Araneomorphae</taxon>
        <taxon>Entelegynae</taxon>
        <taxon>Araneoidea</taxon>
        <taxon>Araneidae</taxon>
        <taxon>Caerostris</taxon>
    </lineage>
</organism>
<dbReference type="AlphaFoldDB" id="A0AAV4RRP9"/>
<dbReference type="EMBL" id="BPLR01008222">
    <property type="protein sequence ID" value="GIY22970.1"/>
    <property type="molecule type" value="Genomic_DNA"/>
</dbReference>
<keyword evidence="2" id="KW-1185">Reference proteome</keyword>
<dbReference type="Proteomes" id="UP001054945">
    <property type="component" value="Unassembled WGS sequence"/>
</dbReference>
<proteinExistence type="predicted"/>
<accession>A0AAV4RRP9</accession>
<protein>
    <submittedName>
        <fullName evidence="1">Uncharacterized protein</fullName>
    </submittedName>
</protein>